<dbReference type="SUPFAM" id="SSF144232">
    <property type="entry name" value="HIT/MYND zinc finger-like"/>
    <property type="match status" value="1"/>
</dbReference>
<dbReference type="OrthoDB" id="5945798at2759"/>
<evidence type="ECO:0000256" key="5">
    <source>
        <dbReference type="SAM" id="MobiDB-lite"/>
    </source>
</evidence>
<dbReference type="Gene3D" id="1.10.220.160">
    <property type="match status" value="1"/>
</dbReference>
<keyword evidence="9" id="KW-1185">Reference proteome</keyword>
<name>A0A5M3MQG9_CONPW</name>
<dbReference type="InterPro" id="IPR011990">
    <property type="entry name" value="TPR-like_helical_dom_sf"/>
</dbReference>
<keyword evidence="3" id="KW-0862">Zinc</keyword>
<dbReference type="GeneID" id="19201014"/>
<evidence type="ECO:0000259" key="7">
    <source>
        <dbReference type="PROSITE" id="PS50865"/>
    </source>
</evidence>
<evidence type="ECO:0000256" key="4">
    <source>
        <dbReference type="PROSITE-ProRule" id="PRU00134"/>
    </source>
</evidence>
<evidence type="ECO:0000256" key="3">
    <source>
        <dbReference type="ARBA" id="ARBA00022833"/>
    </source>
</evidence>
<proteinExistence type="predicted"/>
<evidence type="ECO:0000313" key="8">
    <source>
        <dbReference type="EMBL" id="EIW81423.1"/>
    </source>
</evidence>
<comment type="caution">
    <text evidence="8">The sequence shown here is derived from an EMBL/GenBank/DDBJ whole genome shotgun (WGS) entry which is preliminary data.</text>
</comment>
<keyword evidence="2 4" id="KW-0863">Zinc-finger</keyword>
<evidence type="ECO:0000256" key="2">
    <source>
        <dbReference type="ARBA" id="ARBA00022771"/>
    </source>
</evidence>
<dbReference type="PROSITE" id="PS50280">
    <property type="entry name" value="SET"/>
    <property type="match status" value="1"/>
</dbReference>
<dbReference type="AlphaFoldDB" id="A0A5M3MQG9"/>
<keyword evidence="1" id="KW-0479">Metal-binding</keyword>
<dbReference type="PROSITE" id="PS50865">
    <property type="entry name" value="ZF_MYND_2"/>
    <property type="match status" value="1"/>
</dbReference>
<dbReference type="GO" id="GO:0005634">
    <property type="term" value="C:nucleus"/>
    <property type="evidence" value="ECO:0007669"/>
    <property type="project" value="TreeGrafter"/>
</dbReference>
<dbReference type="KEGG" id="cput:CONPUDRAFT_137381"/>
<dbReference type="SUPFAM" id="SSF82199">
    <property type="entry name" value="SET domain"/>
    <property type="match status" value="1"/>
</dbReference>
<feature type="region of interest" description="Disordered" evidence="5">
    <location>
        <begin position="1"/>
        <end position="24"/>
    </location>
</feature>
<dbReference type="Pfam" id="PF01753">
    <property type="entry name" value="zf-MYND"/>
    <property type="match status" value="1"/>
</dbReference>
<dbReference type="PANTHER" id="PTHR12197:SF251">
    <property type="entry name" value="EG:BACR7C10.4 PROTEIN"/>
    <property type="match status" value="1"/>
</dbReference>
<dbReference type="OMA" id="TSHEGPY"/>
<dbReference type="Gene3D" id="2.170.270.10">
    <property type="entry name" value="SET domain"/>
    <property type="match status" value="1"/>
</dbReference>
<organism evidence="8 9">
    <name type="scientific">Coniophora puteana (strain RWD-64-598)</name>
    <name type="common">Brown rot fungus</name>
    <dbReference type="NCBI Taxonomy" id="741705"/>
    <lineage>
        <taxon>Eukaryota</taxon>
        <taxon>Fungi</taxon>
        <taxon>Dikarya</taxon>
        <taxon>Basidiomycota</taxon>
        <taxon>Agaricomycotina</taxon>
        <taxon>Agaricomycetes</taxon>
        <taxon>Agaricomycetidae</taxon>
        <taxon>Boletales</taxon>
        <taxon>Coniophorineae</taxon>
        <taxon>Coniophoraceae</taxon>
        <taxon>Coniophora</taxon>
    </lineage>
</organism>
<evidence type="ECO:0000313" key="9">
    <source>
        <dbReference type="Proteomes" id="UP000053558"/>
    </source>
</evidence>
<dbReference type="Proteomes" id="UP000053558">
    <property type="component" value="Unassembled WGS sequence"/>
</dbReference>
<dbReference type="PROSITE" id="PS01360">
    <property type="entry name" value="ZF_MYND_1"/>
    <property type="match status" value="1"/>
</dbReference>
<dbReference type="InterPro" id="IPR050869">
    <property type="entry name" value="H3K4_H4K5_MeTrfase"/>
</dbReference>
<dbReference type="EMBL" id="JH711578">
    <property type="protein sequence ID" value="EIW81423.1"/>
    <property type="molecule type" value="Genomic_DNA"/>
</dbReference>
<dbReference type="GO" id="GO:0008270">
    <property type="term" value="F:zinc ion binding"/>
    <property type="evidence" value="ECO:0007669"/>
    <property type="project" value="UniProtKB-KW"/>
</dbReference>
<dbReference type="Pfam" id="PF00856">
    <property type="entry name" value="SET"/>
    <property type="match status" value="1"/>
</dbReference>
<reference evidence="9" key="1">
    <citation type="journal article" date="2012" name="Science">
        <title>The Paleozoic origin of enzymatic lignin decomposition reconstructed from 31 fungal genomes.</title>
        <authorList>
            <person name="Floudas D."/>
            <person name="Binder M."/>
            <person name="Riley R."/>
            <person name="Barry K."/>
            <person name="Blanchette R.A."/>
            <person name="Henrissat B."/>
            <person name="Martinez A.T."/>
            <person name="Otillar R."/>
            <person name="Spatafora J.W."/>
            <person name="Yadav J.S."/>
            <person name="Aerts A."/>
            <person name="Benoit I."/>
            <person name="Boyd A."/>
            <person name="Carlson A."/>
            <person name="Copeland A."/>
            <person name="Coutinho P.M."/>
            <person name="de Vries R.P."/>
            <person name="Ferreira P."/>
            <person name="Findley K."/>
            <person name="Foster B."/>
            <person name="Gaskell J."/>
            <person name="Glotzer D."/>
            <person name="Gorecki P."/>
            <person name="Heitman J."/>
            <person name="Hesse C."/>
            <person name="Hori C."/>
            <person name="Igarashi K."/>
            <person name="Jurgens J.A."/>
            <person name="Kallen N."/>
            <person name="Kersten P."/>
            <person name="Kohler A."/>
            <person name="Kuees U."/>
            <person name="Kumar T.K.A."/>
            <person name="Kuo A."/>
            <person name="LaButti K."/>
            <person name="Larrondo L.F."/>
            <person name="Lindquist E."/>
            <person name="Ling A."/>
            <person name="Lombard V."/>
            <person name="Lucas S."/>
            <person name="Lundell T."/>
            <person name="Martin R."/>
            <person name="McLaughlin D.J."/>
            <person name="Morgenstern I."/>
            <person name="Morin E."/>
            <person name="Murat C."/>
            <person name="Nagy L.G."/>
            <person name="Nolan M."/>
            <person name="Ohm R.A."/>
            <person name="Patyshakuliyeva A."/>
            <person name="Rokas A."/>
            <person name="Ruiz-Duenas F.J."/>
            <person name="Sabat G."/>
            <person name="Salamov A."/>
            <person name="Samejima M."/>
            <person name="Schmutz J."/>
            <person name="Slot J.C."/>
            <person name="St John F."/>
            <person name="Stenlid J."/>
            <person name="Sun H."/>
            <person name="Sun S."/>
            <person name="Syed K."/>
            <person name="Tsang A."/>
            <person name="Wiebenga A."/>
            <person name="Young D."/>
            <person name="Pisabarro A."/>
            <person name="Eastwood D.C."/>
            <person name="Martin F."/>
            <person name="Cullen D."/>
            <person name="Grigoriev I.V."/>
            <person name="Hibbett D.S."/>
        </authorList>
    </citation>
    <scope>NUCLEOTIDE SEQUENCE [LARGE SCALE GENOMIC DNA]</scope>
    <source>
        <strain evidence="9">RWD-64-598 SS2</strain>
    </source>
</reference>
<sequence>MEPELSSLQGVRLEPHPTARNKAVTSRSFSPGDCILTVRAFATALIPSFKGKRCDRCLRLESSGIDLKRCSGCASYYYCGPQCQTSQWSAHRSYCKNIQRFQASAEYQKMETHERMDSMLLTHLLAELRSNHTAECTQQLSTFLSLLPRPDIANPPPICAMNGRAGTIPDVNDLFSRFSNNNFAVHSHLTTVAHGVFPLASRLFNHSCLPNAAARYILSEDAAPRMEIVALQDIGAGEEICVPYLDPALLQSRQQGFQLTYGFTCTCPSCSVLDSIGRVPPPPSSREDQESLARALRTHAFPTSPTSTSPDFVLPAGPRTPPDVLLAALNESYLTSLSESFSAASHDGPYSDALNVGMTLLALYCTIYPQNYPQIGVHLLEMAKTAWNAFVTADQNVADGATRTENAGLVDRAQLYLGLSRQVLNVFGREGDDGGPLDEIETLQGLLSNV</sequence>
<evidence type="ECO:0000259" key="6">
    <source>
        <dbReference type="PROSITE" id="PS50280"/>
    </source>
</evidence>
<dbReference type="CDD" id="cd20071">
    <property type="entry name" value="SET_SMYD"/>
    <property type="match status" value="1"/>
</dbReference>
<evidence type="ECO:0000256" key="1">
    <source>
        <dbReference type="ARBA" id="ARBA00022723"/>
    </source>
</evidence>
<gene>
    <name evidence="8" type="ORF">CONPUDRAFT_137381</name>
</gene>
<dbReference type="InterPro" id="IPR046341">
    <property type="entry name" value="SET_dom_sf"/>
</dbReference>
<accession>A0A5M3MQG9</accession>
<dbReference type="Gene3D" id="6.10.140.2220">
    <property type="match status" value="1"/>
</dbReference>
<dbReference type="InterPro" id="IPR002893">
    <property type="entry name" value="Znf_MYND"/>
</dbReference>
<protein>
    <submittedName>
        <fullName evidence="8">SET domain-containing protein</fullName>
    </submittedName>
</protein>
<dbReference type="InterPro" id="IPR001214">
    <property type="entry name" value="SET_dom"/>
</dbReference>
<dbReference type="Gene3D" id="1.25.40.10">
    <property type="entry name" value="Tetratricopeptide repeat domain"/>
    <property type="match status" value="1"/>
</dbReference>
<feature type="domain" description="MYND-type" evidence="7">
    <location>
        <begin position="54"/>
        <end position="95"/>
    </location>
</feature>
<feature type="domain" description="SET" evidence="6">
    <location>
        <begin position="34"/>
        <end position="245"/>
    </location>
</feature>
<dbReference type="RefSeq" id="XP_007768768.1">
    <property type="nucleotide sequence ID" value="XM_007770578.1"/>
</dbReference>
<dbReference type="PANTHER" id="PTHR12197">
    <property type="entry name" value="HISTONE-LYSINE N-METHYLTRANSFERASE SMYD"/>
    <property type="match status" value="1"/>
</dbReference>